<feature type="region of interest" description="Disordered" evidence="1">
    <location>
        <begin position="404"/>
        <end position="433"/>
    </location>
</feature>
<dbReference type="Proteomes" id="UP001165065">
    <property type="component" value="Unassembled WGS sequence"/>
</dbReference>
<dbReference type="SMART" id="SM01227">
    <property type="entry name" value="GCK"/>
    <property type="match status" value="1"/>
</dbReference>
<feature type="region of interest" description="Disordered" evidence="1">
    <location>
        <begin position="26"/>
        <end position="52"/>
    </location>
</feature>
<feature type="region of interest" description="Disordered" evidence="1">
    <location>
        <begin position="247"/>
        <end position="269"/>
    </location>
</feature>
<proteinExistence type="predicted"/>
<evidence type="ECO:0000313" key="4">
    <source>
        <dbReference type="Proteomes" id="UP001165065"/>
    </source>
</evidence>
<dbReference type="AlphaFoldDB" id="A0A9W7GN21"/>
<organism evidence="3 4">
    <name type="scientific">Triparma columacea</name>
    <dbReference type="NCBI Taxonomy" id="722753"/>
    <lineage>
        <taxon>Eukaryota</taxon>
        <taxon>Sar</taxon>
        <taxon>Stramenopiles</taxon>
        <taxon>Ochrophyta</taxon>
        <taxon>Bolidophyceae</taxon>
        <taxon>Parmales</taxon>
        <taxon>Triparmaceae</taxon>
        <taxon>Triparma</taxon>
    </lineage>
</organism>
<protein>
    <recommendedName>
        <fullName evidence="2">GCK domain-containing protein</fullName>
    </recommendedName>
</protein>
<accession>A0A9W7GN21</accession>
<keyword evidence="4" id="KW-1185">Reference proteome</keyword>
<gene>
    <name evidence="3" type="ORF">TrCOL_g5847</name>
</gene>
<dbReference type="OrthoDB" id="194381at2759"/>
<dbReference type="EMBL" id="BRYA01000358">
    <property type="protein sequence ID" value="GMI47766.1"/>
    <property type="molecule type" value="Genomic_DNA"/>
</dbReference>
<feature type="compositionally biased region" description="Basic and acidic residues" evidence="1">
    <location>
        <begin position="404"/>
        <end position="420"/>
    </location>
</feature>
<evidence type="ECO:0000256" key="1">
    <source>
        <dbReference type="SAM" id="MobiDB-lite"/>
    </source>
</evidence>
<name>A0A9W7GN21_9STRA</name>
<reference evidence="4" key="1">
    <citation type="journal article" date="2023" name="Commun. Biol.">
        <title>Genome analysis of Parmales, the sister group of diatoms, reveals the evolutionary specialization of diatoms from phago-mixotrophs to photoautotrophs.</title>
        <authorList>
            <person name="Ban H."/>
            <person name="Sato S."/>
            <person name="Yoshikawa S."/>
            <person name="Yamada K."/>
            <person name="Nakamura Y."/>
            <person name="Ichinomiya M."/>
            <person name="Sato N."/>
            <person name="Blanc-Mathieu R."/>
            <person name="Endo H."/>
            <person name="Kuwata A."/>
            <person name="Ogata H."/>
        </authorList>
    </citation>
    <scope>NUCLEOTIDE SEQUENCE [LARGE SCALE GENOMIC DNA]</scope>
</reference>
<evidence type="ECO:0000313" key="3">
    <source>
        <dbReference type="EMBL" id="GMI47766.1"/>
    </source>
</evidence>
<dbReference type="InterPro" id="IPR012891">
    <property type="entry name" value="GCK_dom"/>
</dbReference>
<feature type="domain" description="GCK" evidence="2">
    <location>
        <begin position="190"/>
        <end position="258"/>
    </location>
</feature>
<feature type="region of interest" description="Disordered" evidence="1">
    <location>
        <begin position="159"/>
        <end position="183"/>
    </location>
</feature>
<dbReference type="Gene3D" id="1.10.287.2900">
    <property type="match status" value="1"/>
</dbReference>
<comment type="caution">
    <text evidence="3">The sequence shown here is derived from an EMBL/GenBank/DDBJ whole genome shotgun (WGS) entry which is preliminary data.</text>
</comment>
<sequence length="433" mass="48687">MLNFRALAVATSASLGYASRASCDASASSTTDSEKGQPSDEGSSSGGGKNLVHDAPKVQKYMEPYCHDCEKDGKDWSTLKYKPSIISSDMSRDDMWNVFMAQSVCGNYWRLWSQTRESVIGEDGGAGNNDATSEESLKVASDALKSCMKRNEAYYETVHDEEVEEADPLPPGPKVDPEEDWSDLPEDEPTGCSLCIFMRGSPCGNHFRRWDKCVKANPEDYTKTCFEVSKKMFECNNSVEFKAFQEADKQNKDARKERRDKVPSTHSRQDMLTTMRWELDSIIKPSPDLIPRDAIDFGDEFRVDLRHILDDEGYEQGQHGEWKKVRAGSSSEPVTHCYVKDRQNNLLGFTSIGEGIRNIRDLTCKRNSGVLRGKPPLFEGDVDVFVKKGEVIYKTGIKLVPWESEKKRGEEEEKEKKGGEGEEGEENTGKVEE</sequence>
<evidence type="ECO:0000259" key="2">
    <source>
        <dbReference type="SMART" id="SM01227"/>
    </source>
</evidence>